<evidence type="ECO:0000259" key="2">
    <source>
        <dbReference type="PROSITE" id="PS51176"/>
    </source>
</evidence>
<feature type="domain" description="Prephenate/arogenate dehydrogenase" evidence="2">
    <location>
        <begin position="158"/>
        <end position="431"/>
    </location>
</feature>
<dbReference type="PROSITE" id="PS51176">
    <property type="entry name" value="PDH_ADH"/>
    <property type="match status" value="1"/>
</dbReference>
<keyword evidence="3" id="KW-1185">Reference proteome</keyword>
<protein>
    <submittedName>
        <fullName evidence="4">Arogenate dehydrogenase 1, chloroplastic</fullName>
    </submittedName>
</protein>
<keyword evidence="1" id="KW-0560">Oxidoreductase</keyword>
<dbReference type="GeneID" id="110769140"/>
<dbReference type="GO" id="GO:0070403">
    <property type="term" value="F:NAD+ binding"/>
    <property type="evidence" value="ECO:0007669"/>
    <property type="project" value="InterPro"/>
</dbReference>
<dbReference type="GO" id="GO:0004665">
    <property type="term" value="F:prephenate dehydrogenase (NADP+) activity"/>
    <property type="evidence" value="ECO:0007669"/>
    <property type="project" value="InterPro"/>
</dbReference>
<dbReference type="InterPro" id="IPR003099">
    <property type="entry name" value="Prephen_DH"/>
</dbReference>
<dbReference type="Proteomes" id="UP000515124">
    <property type="component" value="Unplaced"/>
</dbReference>
<dbReference type="Pfam" id="PF26213">
    <property type="entry name" value="TYRAAT1_C"/>
    <property type="match status" value="2"/>
</dbReference>
<dbReference type="GO" id="GO:0033730">
    <property type="term" value="F:arogenate dehydrogenase (NADP+) activity"/>
    <property type="evidence" value="ECO:0007669"/>
    <property type="project" value="InterPro"/>
</dbReference>
<dbReference type="RefSeq" id="XP_021828752.1">
    <property type="nucleotide sequence ID" value="XM_021973060.1"/>
</dbReference>
<dbReference type="InterPro" id="IPR036291">
    <property type="entry name" value="NAD(P)-bd_dom_sf"/>
</dbReference>
<sequence>MMEMSCAEHHNYAAASQFITLTVGRVLGALKLESTPINTKGYEALLGLVENTSSGDSFDLYYELFMHNENALEILERLGLAFDALKNQLFGYLHQFVGNQLFGNGNADKVAAPLQEDQQGTALVSSSTSKAMRWQNAAQPQDHKAQISDRFVDNNSTLKIAIVGFGNFGQFLAKTMVRQGHLVLAYSRSDCTDVAQKLGVSYFSNAEDLFEKLPEVVLICTSILSTEKVLRSLPLQRLKKNTLFVDVLSVKEFPKNLLLQNLPLDCDILCTHPMFGPESGKNGWNGLPFVYDKVRVGGDESRVSRCNKFLDIFAREGCKMVEMSCIEHDTHAAASQFITHTVGRVLGKLGLKSTAVDTNGYKTLLSLVETTAGDSFGLYYGLFLYNMNAMEQLKMLDMAFESLKKQLFRRLHGVIHNQIFEEKPDKSKVMQ</sequence>
<dbReference type="SUPFAM" id="SSF51735">
    <property type="entry name" value="NAD(P)-binding Rossmann-fold domains"/>
    <property type="match status" value="1"/>
</dbReference>
<proteinExistence type="predicted"/>
<dbReference type="InterPro" id="IPR045011">
    <property type="entry name" value="TYRAAT1/2"/>
</dbReference>
<name>A0A6P5TNS8_PRUAV</name>
<evidence type="ECO:0000256" key="1">
    <source>
        <dbReference type="ARBA" id="ARBA00023002"/>
    </source>
</evidence>
<dbReference type="AlphaFoldDB" id="A0A6P5TNS8"/>
<reference evidence="4" key="1">
    <citation type="submission" date="2025-08" db="UniProtKB">
        <authorList>
            <consortium name="RefSeq"/>
        </authorList>
    </citation>
    <scope>IDENTIFICATION</scope>
</reference>
<dbReference type="InterPro" id="IPR059064">
    <property type="entry name" value="TYRAAT2_C"/>
</dbReference>
<gene>
    <name evidence="4" type="primary">LOC110769140</name>
</gene>
<dbReference type="KEGG" id="pavi:110769140"/>
<accession>A0A6P5TNS8</accession>
<dbReference type="PANTHER" id="PTHR43207">
    <property type="entry name" value="AROGENATE DEHYDROGENASE-RELATED"/>
    <property type="match status" value="1"/>
</dbReference>
<dbReference type="Gramene" id="Pav_sc0001627.1_g190.1.mk:mrna">
    <property type="protein sequence ID" value="Pav_sc0001627.1_g190.1.mk:mrna"/>
    <property type="gene ID" value="Pav_sc0001627.1_g190.1.mk"/>
</dbReference>
<dbReference type="GO" id="GO:0006571">
    <property type="term" value="P:tyrosine biosynthetic process"/>
    <property type="evidence" value="ECO:0007669"/>
    <property type="project" value="InterPro"/>
</dbReference>
<evidence type="ECO:0000313" key="4">
    <source>
        <dbReference type="RefSeq" id="XP_021828752.1"/>
    </source>
</evidence>
<dbReference type="Pfam" id="PF02153">
    <property type="entry name" value="PDH_N"/>
    <property type="match status" value="1"/>
</dbReference>
<evidence type="ECO:0000313" key="3">
    <source>
        <dbReference type="Proteomes" id="UP000515124"/>
    </source>
</evidence>
<dbReference type="GO" id="GO:0008977">
    <property type="term" value="F:prephenate dehydrogenase (NAD+) activity"/>
    <property type="evidence" value="ECO:0007669"/>
    <property type="project" value="InterPro"/>
</dbReference>
<dbReference type="InterPro" id="IPR046826">
    <property type="entry name" value="PDH_N"/>
</dbReference>
<dbReference type="Gene3D" id="3.40.50.720">
    <property type="entry name" value="NAD(P)-binding Rossmann-like Domain"/>
    <property type="match status" value="1"/>
</dbReference>
<dbReference type="PANTHER" id="PTHR43207:SF8">
    <property type="entry name" value="AROGENATE DEHYDROGENASE 1, CHLOROPLASTIC"/>
    <property type="match status" value="1"/>
</dbReference>
<organism evidence="3 4">
    <name type="scientific">Prunus avium</name>
    <name type="common">Cherry</name>
    <name type="synonym">Cerasus avium</name>
    <dbReference type="NCBI Taxonomy" id="42229"/>
    <lineage>
        <taxon>Eukaryota</taxon>
        <taxon>Viridiplantae</taxon>
        <taxon>Streptophyta</taxon>
        <taxon>Embryophyta</taxon>
        <taxon>Tracheophyta</taxon>
        <taxon>Spermatophyta</taxon>
        <taxon>Magnoliopsida</taxon>
        <taxon>eudicotyledons</taxon>
        <taxon>Gunneridae</taxon>
        <taxon>Pentapetalae</taxon>
        <taxon>rosids</taxon>
        <taxon>fabids</taxon>
        <taxon>Rosales</taxon>
        <taxon>Rosaceae</taxon>
        <taxon>Amygdaloideae</taxon>
        <taxon>Amygdaleae</taxon>
        <taxon>Prunus</taxon>
    </lineage>
</organism>